<feature type="domain" description="Ig-like" evidence="10">
    <location>
        <begin position="325"/>
        <end position="361"/>
    </location>
</feature>
<evidence type="ECO:0000256" key="5">
    <source>
        <dbReference type="ARBA" id="ARBA00022889"/>
    </source>
</evidence>
<dbReference type="EMBL" id="BMAV01010985">
    <property type="protein sequence ID" value="GFY56469.1"/>
    <property type="molecule type" value="Genomic_DNA"/>
</dbReference>
<evidence type="ECO:0000256" key="9">
    <source>
        <dbReference type="ARBA" id="ARBA00023319"/>
    </source>
</evidence>
<keyword evidence="8" id="KW-1015">Disulfide bond</keyword>
<evidence type="ECO:0000256" key="1">
    <source>
        <dbReference type="ARBA" id="ARBA00004167"/>
    </source>
</evidence>
<dbReference type="SMART" id="SM00408">
    <property type="entry name" value="IGc2"/>
    <property type="match status" value="3"/>
</dbReference>
<dbReference type="FunFam" id="2.60.40.10:FF:000017">
    <property type="entry name" value="Down syndrome cell adhesion molecule b"/>
    <property type="match status" value="1"/>
</dbReference>
<dbReference type="Proteomes" id="UP000886998">
    <property type="component" value="Unassembled WGS sequence"/>
</dbReference>
<keyword evidence="3" id="KW-0732">Signal</keyword>
<evidence type="ECO:0000313" key="11">
    <source>
        <dbReference type="EMBL" id="GFY56469.1"/>
    </source>
</evidence>
<sequence length="361" mass="40225">MQKIISLKNLRGSGITEFPSYPTGSIPPRITSGRPGILIREGENAEIPCTAQGYPVPQYIWYRRENNRLMPLIIGDQMMLVNGSLFIERTRAQDSGKYVCTVNNSVGEVRVETELTVYALRNISLHDVYNGYFREPVCVSDPAQLTTESGRSATLNCSVQGYPVHSITWFKDTRHLVTSNRVRLIANQVLHITSVLREDQGMYQCFVYGSLQSIQSAAQIILSEDAPVLKYVFSRQTIQPGERYSLRCVAAGNPIPRVTWSLDSRPIPENHRVQYGDFVSIHAEVVSFVNVSSARSEDGGVYECRAQNEAGSVSHKERVDVLGAPFIRAMNNVTVVDGDSLFYHCPASGYPLPTVTWSKGK</sequence>
<dbReference type="PROSITE" id="PS50835">
    <property type="entry name" value="IG_LIKE"/>
    <property type="match status" value="4"/>
</dbReference>
<keyword evidence="7" id="KW-0472">Membrane</keyword>
<dbReference type="PANTHER" id="PTHR12231:SF253">
    <property type="entry name" value="DPR-INTERACTING PROTEIN ETA, ISOFORM B-RELATED"/>
    <property type="match status" value="1"/>
</dbReference>
<evidence type="ECO:0000256" key="6">
    <source>
        <dbReference type="ARBA" id="ARBA00022989"/>
    </source>
</evidence>
<evidence type="ECO:0000256" key="8">
    <source>
        <dbReference type="ARBA" id="ARBA00023157"/>
    </source>
</evidence>
<comment type="caution">
    <text evidence="11">The sequence shown here is derived from an EMBL/GenBank/DDBJ whole genome shotgun (WGS) entry which is preliminary data.</text>
</comment>
<dbReference type="InterPro" id="IPR013098">
    <property type="entry name" value="Ig_I-set"/>
</dbReference>
<evidence type="ECO:0000313" key="12">
    <source>
        <dbReference type="Proteomes" id="UP000886998"/>
    </source>
</evidence>
<proteinExistence type="predicted"/>
<dbReference type="InterPro" id="IPR003598">
    <property type="entry name" value="Ig_sub2"/>
</dbReference>
<accession>A0A8X6XNE5</accession>
<dbReference type="PANTHER" id="PTHR12231">
    <property type="entry name" value="CTX-RELATED TYPE I TRANSMEMBRANE PROTEIN"/>
    <property type="match status" value="1"/>
</dbReference>
<dbReference type="Gene3D" id="2.60.40.10">
    <property type="entry name" value="Immunoglobulins"/>
    <property type="match status" value="4"/>
</dbReference>
<keyword evidence="6" id="KW-1133">Transmembrane helix</keyword>
<dbReference type="OrthoDB" id="6423371at2759"/>
<evidence type="ECO:0000259" key="10">
    <source>
        <dbReference type="PROSITE" id="PS50835"/>
    </source>
</evidence>
<dbReference type="SUPFAM" id="SSF48726">
    <property type="entry name" value="Immunoglobulin"/>
    <property type="match status" value="4"/>
</dbReference>
<dbReference type="PIRSF" id="PIRSF000615">
    <property type="entry name" value="TyrPK_CSF1-R"/>
    <property type="match status" value="1"/>
</dbReference>
<evidence type="ECO:0000256" key="7">
    <source>
        <dbReference type="ARBA" id="ARBA00023136"/>
    </source>
</evidence>
<keyword evidence="9" id="KW-0393">Immunoglobulin domain</keyword>
<protein>
    <submittedName>
        <fullName evidence="11">Down syndrome cell adhesion molecule-like protein Dscam2</fullName>
    </submittedName>
</protein>
<dbReference type="InterPro" id="IPR007110">
    <property type="entry name" value="Ig-like_dom"/>
</dbReference>
<dbReference type="FunFam" id="2.60.40.10:FF:000324">
    <property type="entry name" value="Down syndrome cell adhesion molecule, isoform D"/>
    <property type="match status" value="1"/>
</dbReference>
<dbReference type="InterPro" id="IPR003599">
    <property type="entry name" value="Ig_sub"/>
</dbReference>
<gene>
    <name evidence="11" type="primary">Dscam2</name>
    <name evidence="11" type="ORF">TNIN_206631</name>
</gene>
<comment type="subcellular location">
    <subcellularLocation>
        <location evidence="1">Membrane</location>
        <topology evidence="1">Single-pass membrane protein</topology>
    </subcellularLocation>
</comment>
<evidence type="ECO:0000256" key="4">
    <source>
        <dbReference type="ARBA" id="ARBA00022737"/>
    </source>
</evidence>
<dbReference type="CDD" id="cd20956">
    <property type="entry name" value="IgI_4_Dscam"/>
    <property type="match status" value="1"/>
</dbReference>
<dbReference type="GO" id="GO:0007155">
    <property type="term" value="P:cell adhesion"/>
    <property type="evidence" value="ECO:0007669"/>
    <property type="project" value="UniProtKB-KW"/>
</dbReference>
<reference evidence="11" key="1">
    <citation type="submission" date="2020-08" db="EMBL/GenBank/DDBJ databases">
        <title>Multicomponent nature underlies the extraordinary mechanical properties of spider dragline silk.</title>
        <authorList>
            <person name="Kono N."/>
            <person name="Nakamura H."/>
            <person name="Mori M."/>
            <person name="Yoshida Y."/>
            <person name="Ohtoshi R."/>
            <person name="Malay A.D."/>
            <person name="Moran D.A.P."/>
            <person name="Tomita M."/>
            <person name="Numata K."/>
            <person name="Arakawa K."/>
        </authorList>
    </citation>
    <scope>NUCLEOTIDE SEQUENCE</scope>
</reference>
<keyword evidence="2" id="KW-0812">Transmembrane</keyword>
<dbReference type="FunFam" id="2.60.40.10:FF:000032">
    <property type="entry name" value="palladin isoform X1"/>
    <property type="match status" value="1"/>
</dbReference>
<feature type="domain" description="Ig-like" evidence="10">
    <location>
        <begin position="227"/>
        <end position="320"/>
    </location>
</feature>
<dbReference type="Pfam" id="PF07679">
    <property type="entry name" value="I-set"/>
    <property type="match status" value="1"/>
</dbReference>
<dbReference type="InterPro" id="IPR036179">
    <property type="entry name" value="Ig-like_dom_sf"/>
</dbReference>
<dbReference type="InterPro" id="IPR013783">
    <property type="entry name" value="Ig-like_fold"/>
</dbReference>
<keyword evidence="4" id="KW-0677">Repeat</keyword>
<keyword evidence="5" id="KW-0130">Cell adhesion</keyword>
<keyword evidence="12" id="KW-1185">Reference proteome</keyword>
<dbReference type="InterPro" id="IPR051170">
    <property type="entry name" value="Neural/epithelial_adhesion"/>
</dbReference>
<name>A0A8X6XNE5_9ARAC</name>
<dbReference type="AlphaFoldDB" id="A0A8X6XNE5"/>
<feature type="domain" description="Ig-like" evidence="10">
    <location>
        <begin position="136"/>
        <end position="221"/>
    </location>
</feature>
<feature type="domain" description="Ig-like" evidence="10">
    <location>
        <begin position="28"/>
        <end position="116"/>
    </location>
</feature>
<dbReference type="GO" id="GO:0016020">
    <property type="term" value="C:membrane"/>
    <property type="evidence" value="ECO:0007669"/>
    <property type="project" value="UniProtKB-SubCell"/>
</dbReference>
<evidence type="ECO:0000256" key="2">
    <source>
        <dbReference type="ARBA" id="ARBA00022692"/>
    </source>
</evidence>
<dbReference type="Pfam" id="PF13927">
    <property type="entry name" value="Ig_3"/>
    <property type="match status" value="2"/>
</dbReference>
<evidence type="ECO:0000256" key="3">
    <source>
        <dbReference type="ARBA" id="ARBA00022729"/>
    </source>
</evidence>
<organism evidence="11 12">
    <name type="scientific">Trichonephila inaurata madagascariensis</name>
    <dbReference type="NCBI Taxonomy" id="2747483"/>
    <lineage>
        <taxon>Eukaryota</taxon>
        <taxon>Metazoa</taxon>
        <taxon>Ecdysozoa</taxon>
        <taxon>Arthropoda</taxon>
        <taxon>Chelicerata</taxon>
        <taxon>Arachnida</taxon>
        <taxon>Araneae</taxon>
        <taxon>Araneomorphae</taxon>
        <taxon>Entelegynae</taxon>
        <taxon>Araneoidea</taxon>
        <taxon>Nephilidae</taxon>
        <taxon>Trichonephila</taxon>
        <taxon>Trichonephila inaurata</taxon>
    </lineage>
</organism>
<dbReference type="SMART" id="SM00409">
    <property type="entry name" value="IG"/>
    <property type="match status" value="3"/>
</dbReference>